<comment type="caution">
    <text evidence="2">The sequence shown here is derived from an EMBL/GenBank/DDBJ whole genome shotgun (WGS) entry which is preliminary data.</text>
</comment>
<evidence type="ECO:0000256" key="1">
    <source>
        <dbReference type="SAM" id="MobiDB-lite"/>
    </source>
</evidence>
<dbReference type="EMBL" id="VSRR010001010">
    <property type="protein sequence ID" value="MPC21739.1"/>
    <property type="molecule type" value="Genomic_DNA"/>
</dbReference>
<feature type="region of interest" description="Disordered" evidence="1">
    <location>
        <begin position="63"/>
        <end position="125"/>
    </location>
</feature>
<protein>
    <submittedName>
        <fullName evidence="2">Uncharacterized protein</fullName>
    </submittedName>
</protein>
<sequence>MLHCLATSAFTRSLLPHGLENEDYETATRCLSATPLFHRGGDGRLGPRLSRPRCNPIRLLRKEQEEENTQHAHRVRLVHPYWESGSEPHRASRDEAQDPELCQGKPGVPPHLDSLLSRILRKDQE</sequence>
<name>A0A5B7DL02_PORTR</name>
<evidence type="ECO:0000313" key="2">
    <source>
        <dbReference type="EMBL" id="MPC21739.1"/>
    </source>
</evidence>
<evidence type="ECO:0000313" key="3">
    <source>
        <dbReference type="Proteomes" id="UP000324222"/>
    </source>
</evidence>
<accession>A0A5B7DL02</accession>
<dbReference type="Proteomes" id="UP000324222">
    <property type="component" value="Unassembled WGS sequence"/>
</dbReference>
<proteinExistence type="predicted"/>
<feature type="compositionally biased region" description="Basic and acidic residues" evidence="1">
    <location>
        <begin position="86"/>
        <end position="96"/>
    </location>
</feature>
<dbReference type="AlphaFoldDB" id="A0A5B7DL02"/>
<organism evidence="2 3">
    <name type="scientific">Portunus trituberculatus</name>
    <name type="common">Swimming crab</name>
    <name type="synonym">Neptunus trituberculatus</name>
    <dbReference type="NCBI Taxonomy" id="210409"/>
    <lineage>
        <taxon>Eukaryota</taxon>
        <taxon>Metazoa</taxon>
        <taxon>Ecdysozoa</taxon>
        <taxon>Arthropoda</taxon>
        <taxon>Crustacea</taxon>
        <taxon>Multicrustacea</taxon>
        <taxon>Malacostraca</taxon>
        <taxon>Eumalacostraca</taxon>
        <taxon>Eucarida</taxon>
        <taxon>Decapoda</taxon>
        <taxon>Pleocyemata</taxon>
        <taxon>Brachyura</taxon>
        <taxon>Eubrachyura</taxon>
        <taxon>Portunoidea</taxon>
        <taxon>Portunidae</taxon>
        <taxon>Portuninae</taxon>
        <taxon>Portunus</taxon>
    </lineage>
</organism>
<gene>
    <name evidence="2" type="ORF">E2C01_014734</name>
</gene>
<reference evidence="2 3" key="1">
    <citation type="submission" date="2019-05" db="EMBL/GenBank/DDBJ databases">
        <title>Another draft genome of Portunus trituberculatus and its Hox gene families provides insights of decapod evolution.</title>
        <authorList>
            <person name="Jeong J.-H."/>
            <person name="Song I."/>
            <person name="Kim S."/>
            <person name="Choi T."/>
            <person name="Kim D."/>
            <person name="Ryu S."/>
            <person name="Kim W."/>
        </authorList>
    </citation>
    <scope>NUCLEOTIDE SEQUENCE [LARGE SCALE GENOMIC DNA]</scope>
    <source>
        <tissue evidence="2">Muscle</tissue>
    </source>
</reference>
<keyword evidence="3" id="KW-1185">Reference proteome</keyword>